<dbReference type="OrthoDB" id="1707599at2"/>
<dbReference type="AlphaFoldDB" id="A0A410QDU1"/>
<dbReference type="KEGG" id="spoa:EQM13_11675"/>
<dbReference type="Proteomes" id="UP000287969">
    <property type="component" value="Chromosome"/>
</dbReference>
<accession>A0A410QDU1</accession>
<reference evidence="2" key="1">
    <citation type="submission" date="2019-01" db="EMBL/GenBank/DDBJ databases">
        <title>Draft genomes of a novel of Sporanaerobacter strains.</title>
        <authorList>
            <person name="Ma S."/>
        </authorList>
    </citation>
    <scope>NUCLEOTIDE SEQUENCE [LARGE SCALE GENOMIC DNA]</scope>
    <source>
        <strain evidence="2">NJN-17</strain>
    </source>
</reference>
<sequence length="60" mass="7042">MECMNCGNCKENQPTYYCLAKGEVVINKNYVPEEKSRSGWKKGTKGYEIHRRKTRKEVEV</sequence>
<name>A0A410QDU1_9FIRM</name>
<evidence type="ECO:0000313" key="2">
    <source>
        <dbReference type="Proteomes" id="UP000287969"/>
    </source>
</evidence>
<protein>
    <submittedName>
        <fullName evidence="1">Uncharacterized protein</fullName>
    </submittedName>
</protein>
<evidence type="ECO:0000313" key="1">
    <source>
        <dbReference type="EMBL" id="QAT62202.1"/>
    </source>
</evidence>
<proteinExistence type="predicted"/>
<organism evidence="1 2">
    <name type="scientific">Acidilutibacter cellobiosedens</name>
    <dbReference type="NCBI Taxonomy" id="2507161"/>
    <lineage>
        <taxon>Bacteria</taxon>
        <taxon>Bacillati</taxon>
        <taxon>Bacillota</taxon>
        <taxon>Tissierellia</taxon>
        <taxon>Tissierellales</taxon>
        <taxon>Acidilutibacteraceae</taxon>
        <taxon>Acidilutibacter</taxon>
    </lineage>
</organism>
<keyword evidence="2" id="KW-1185">Reference proteome</keyword>
<dbReference type="RefSeq" id="WP_071138957.1">
    <property type="nucleotide sequence ID" value="NZ_CP035282.1"/>
</dbReference>
<dbReference type="EMBL" id="CP035282">
    <property type="protein sequence ID" value="QAT62202.1"/>
    <property type="molecule type" value="Genomic_DNA"/>
</dbReference>
<gene>
    <name evidence="1" type="ORF">EQM13_11675</name>
</gene>